<name>A0A4Y2AV27_ARAVE</name>
<organism evidence="1 2">
    <name type="scientific">Araneus ventricosus</name>
    <name type="common">Orbweaver spider</name>
    <name type="synonym">Epeira ventricosa</name>
    <dbReference type="NCBI Taxonomy" id="182803"/>
    <lineage>
        <taxon>Eukaryota</taxon>
        <taxon>Metazoa</taxon>
        <taxon>Ecdysozoa</taxon>
        <taxon>Arthropoda</taxon>
        <taxon>Chelicerata</taxon>
        <taxon>Arachnida</taxon>
        <taxon>Araneae</taxon>
        <taxon>Araneomorphae</taxon>
        <taxon>Entelegynae</taxon>
        <taxon>Araneoidea</taxon>
        <taxon>Araneidae</taxon>
        <taxon>Araneus</taxon>
    </lineage>
</organism>
<comment type="caution">
    <text evidence="1">The sequence shown here is derived from an EMBL/GenBank/DDBJ whole genome shotgun (WGS) entry which is preliminary data.</text>
</comment>
<accession>A0A4Y2AV27</accession>
<protein>
    <submittedName>
        <fullName evidence="1">Uncharacterized protein</fullName>
    </submittedName>
</protein>
<proteinExistence type="predicted"/>
<evidence type="ECO:0000313" key="2">
    <source>
        <dbReference type="Proteomes" id="UP000499080"/>
    </source>
</evidence>
<keyword evidence="2" id="KW-1185">Reference proteome</keyword>
<dbReference type="EMBL" id="BGPR01000032">
    <property type="protein sequence ID" value="GBL83377.1"/>
    <property type="molecule type" value="Genomic_DNA"/>
</dbReference>
<gene>
    <name evidence="1" type="ORF">AVEN_110687_1</name>
</gene>
<dbReference type="Proteomes" id="UP000499080">
    <property type="component" value="Unassembled WGS sequence"/>
</dbReference>
<dbReference type="AlphaFoldDB" id="A0A4Y2AV27"/>
<evidence type="ECO:0000313" key="1">
    <source>
        <dbReference type="EMBL" id="GBL83377.1"/>
    </source>
</evidence>
<reference evidence="1 2" key="1">
    <citation type="journal article" date="2019" name="Sci. Rep.">
        <title>Orb-weaving spider Araneus ventricosus genome elucidates the spidroin gene catalogue.</title>
        <authorList>
            <person name="Kono N."/>
            <person name="Nakamura H."/>
            <person name="Ohtoshi R."/>
            <person name="Moran D.A.P."/>
            <person name="Shinohara A."/>
            <person name="Yoshida Y."/>
            <person name="Fujiwara M."/>
            <person name="Mori M."/>
            <person name="Tomita M."/>
            <person name="Arakawa K."/>
        </authorList>
    </citation>
    <scope>NUCLEOTIDE SEQUENCE [LARGE SCALE GENOMIC DNA]</scope>
</reference>
<sequence length="89" mass="10247">MNKHQAVNYGSISYDTVGLKLQTVKILTYPSTIYVLTKNVLSPPCRSIQCDLNKGHHDSKVHRGWSPNNLHRLRANLSRKRYVPSSEWK</sequence>